<feature type="transmembrane region" description="Helical" evidence="8">
    <location>
        <begin position="53"/>
        <end position="71"/>
    </location>
</feature>
<comment type="subcellular location">
    <subcellularLocation>
        <location evidence="1">Membrane</location>
        <topology evidence="1">Multi-pass membrane protein</topology>
    </subcellularLocation>
</comment>
<dbReference type="AlphaFoldDB" id="A0AAD5T7Z0"/>
<keyword evidence="5" id="KW-0029">Amino-acid transport</keyword>
<evidence type="ECO:0000256" key="5">
    <source>
        <dbReference type="ARBA" id="ARBA00022970"/>
    </source>
</evidence>
<keyword evidence="11" id="KW-1185">Reference proteome</keyword>
<evidence type="ECO:0000256" key="4">
    <source>
        <dbReference type="ARBA" id="ARBA00022692"/>
    </source>
</evidence>
<feature type="transmembrane region" description="Helical" evidence="8">
    <location>
        <begin position="271"/>
        <end position="293"/>
    </location>
</feature>
<name>A0AAD5T7Z0_9FUNG</name>
<feature type="transmembrane region" description="Helical" evidence="8">
    <location>
        <begin position="227"/>
        <end position="251"/>
    </location>
</feature>
<dbReference type="PANTHER" id="PTHR22950">
    <property type="entry name" value="AMINO ACID TRANSPORTER"/>
    <property type="match status" value="1"/>
</dbReference>
<dbReference type="EMBL" id="JADGJH010000297">
    <property type="protein sequence ID" value="KAJ3131401.1"/>
    <property type="molecule type" value="Genomic_DNA"/>
</dbReference>
<reference evidence="10" key="1">
    <citation type="submission" date="2020-05" db="EMBL/GenBank/DDBJ databases">
        <title>Phylogenomic resolution of chytrid fungi.</title>
        <authorList>
            <person name="Stajich J.E."/>
            <person name="Amses K."/>
            <person name="Simmons R."/>
            <person name="Seto K."/>
            <person name="Myers J."/>
            <person name="Bonds A."/>
            <person name="Quandt C.A."/>
            <person name="Barry K."/>
            <person name="Liu P."/>
            <person name="Grigoriev I."/>
            <person name="Longcore J.E."/>
            <person name="James T.Y."/>
        </authorList>
    </citation>
    <scope>NUCLEOTIDE SEQUENCE</scope>
    <source>
        <strain evidence="10">JEL0513</strain>
    </source>
</reference>
<feature type="transmembrane region" description="Helical" evidence="8">
    <location>
        <begin position="363"/>
        <end position="384"/>
    </location>
</feature>
<dbReference type="Proteomes" id="UP001211907">
    <property type="component" value="Unassembled WGS sequence"/>
</dbReference>
<dbReference type="GO" id="GO:0005774">
    <property type="term" value="C:vacuolar membrane"/>
    <property type="evidence" value="ECO:0007669"/>
    <property type="project" value="TreeGrafter"/>
</dbReference>
<protein>
    <recommendedName>
        <fullName evidence="9">Amino acid transporter transmembrane domain-containing protein</fullName>
    </recommendedName>
</protein>
<feature type="transmembrane region" description="Helical" evidence="8">
    <location>
        <begin position="154"/>
        <end position="175"/>
    </location>
</feature>
<dbReference type="InterPro" id="IPR013057">
    <property type="entry name" value="AA_transpt_TM"/>
</dbReference>
<dbReference type="GO" id="GO:0015179">
    <property type="term" value="F:L-amino acid transmembrane transporter activity"/>
    <property type="evidence" value="ECO:0007669"/>
    <property type="project" value="TreeGrafter"/>
</dbReference>
<evidence type="ECO:0000256" key="7">
    <source>
        <dbReference type="ARBA" id="ARBA00023136"/>
    </source>
</evidence>
<evidence type="ECO:0000256" key="3">
    <source>
        <dbReference type="ARBA" id="ARBA00022448"/>
    </source>
</evidence>
<evidence type="ECO:0000313" key="10">
    <source>
        <dbReference type="EMBL" id="KAJ3131401.1"/>
    </source>
</evidence>
<dbReference type="Pfam" id="PF01490">
    <property type="entry name" value="Aa_trans"/>
    <property type="match status" value="2"/>
</dbReference>
<comment type="similarity">
    <text evidence="2">Belongs to the amino acid/polyamine transporter 2 family.</text>
</comment>
<accession>A0AAD5T7Z0</accession>
<evidence type="ECO:0000313" key="11">
    <source>
        <dbReference type="Proteomes" id="UP001211907"/>
    </source>
</evidence>
<feature type="domain" description="Amino acid transporter transmembrane" evidence="9">
    <location>
        <begin position="48"/>
        <end position="141"/>
    </location>
</feature>
<evidence type="ECO:0000256" key="6">
    <source>
        <dbReference type="ARBA" id="ARBA00022989"/>
    </source>
</evidence>
<feature type="domain" description="Amino acid transporter transmembrane" evidence="9">
    <location>
        <begin position="155"/>
        <end position="352"/>
    </location>
</feature>
<sequence>MLQAKRIFSVKLSRHLIRSLLFTQHTDHELVLDSDDTHHHHGDHKAGNSVIEAIYHIICVVAGSGILQLPYALNQSGWIGVGLVLFAASANFYSGSLLVKCLYPTATTAKDPGIAPRRLHGFAHIGQEAFGPYGKLLVEAFADISLLVSQKPRLISAFGVFATIVVIATVVFYSIHDLPLNYGTVTHKFVDLSQFASALGSISFSYSGNFIYPEVEASMAEPKKFRIVLSLSMTIISVMYLVTAIIGYAAYGNTTDSPILNNLPPGFISNFSIFVITAHVMLAIPVLVTTFSLDIERRLNLVKLAGGNLLQEGRYRIALRCVIIFVIVLLAILVPFFRDFMTLLGAIANTLFGFRNRKWSEKVFGIIILFVGLFGGVVGGYEAIVTLVNDINGLGNSGKPGGH</sequence>
<keyword evidence="3" id="KW-0813">Transport</keyword>
<keyword evidence="6 8" id="KW-1133">Transmembrane helix</keyword>
<evidence type="ECO:0000256" key="2">
    <source>
        <dbReference type="ARBA" id="ARBA00008066"/>
    </source>
</evidence>
<feature type="transmembrane region" description="Helical" evidence="8">
    <location>
        <begin position="317"/>
        <end position="334"/>
    </location>
</feature>
<feature type="transmembrane region" description="Helical" evidence="8">
    <location>
        <begin position="77"/>
        <end position="99"/>
    </location>
</feature>
<evidence type="ECO:0000256" key="8">
    <source>
        <dbReference type="SAM" id="Phobius"/>
    </source>
</evidence>
<proteinExistence type="inferred from homology"/>
<feature type="transmembrane region" description="Helical" evidence="8">
    <location>
        <begin position="195"/>
        <end position="215"/>
    </location>
</feature>
<keyword evidence="4 8" id="KW-0812">Transmembrane</keyword>
<keyword evidence="7 8" id="KW-0472">Membrane</keyword>
<gene>
    <name evidence="10" type="ORF">HK100_006395</name>
</gene>
<evidence type="ECO:0000259" key="9">
    <source>
        <dbReference type="Pfam" id="PF01490"/>
    </source>
</evidence>
<dbReference type="PANTHER" id="PTHR22950:SF692">
    <property type="entry name" value="TRANSMEMBRANE AMINO ACID TRANSPORTER FAMILY PROTEIN"/>
    <property type="match status" value="1"/>
</dbReference>
<organism evidence="10 11">
    <name type="scientific">Physocladia obscura</name>
    <dbReference type="NCBI Taxonomy" id="109957"/>
    <lineage>
        <taxon>Eukaryota</taxon>
        <taxon>Fungi</taxon>
        <taxon>Fungi incertae sedis</taxon>
        <taxon>Chytridiomycota</taxon>
        <taxon>Chytridiomycota incertae sedis</taxon>
        <taxon>Chytridiomycetes</taxon>
        <taxon>Chytridiales</taxon>
        <taxon>Chytriomycetaceae</taxon>
        <taxon>Physocladia</taxon>
    </lineage>
</organism>
<evidence type="ECO:0000256" key="1">
    <source>
        <dbReference type="ARBA" id="ARBA00004141"/>
    </source>
</evidence>
<comment type="caution">
    <text evidence="10">The sequence shown here is derived from an EMBL/GenBank/DDBJ whole genome shotgun (WGS) entry which is preliminary data.</text>
</comment>